<reference evidence="2 3" key="1">
    <citation type="submission" date="2016-05" db="EMBL/GenBank/DDBJ databases">
        <title>A degradative enzymes factory behind the ericoid mycorrhizal symbiosis.</title>
        <authorList>
            <consortium name="DOE Joint Genome Institute"/>
            <person name="Martino E."/>
            <person name="Morin E."/>
            <person name="Grelet G."/>
            <person name="Kuo A."/>
            <person name="Kohler A."/>
            <person name="Daghino S."/>
            <person name="Barry K."/>
            <person name="Choi C."/>
            <person name="Cichocki N."/>
            <person name="Clum A."/>
            <person name="Copeland A."/>
            <person name="Hainaut M."/>
            <person name="Haridas S."/>
            <person name="Labutti K."/>
            <person name="Lindquist E."/>
            <person name="Lipzen A."/>
            <person name="Khouja H.-R."/>
            <person name="Murat C."/>
            <person name="Ohm R."/>
            <person name="Olson A."/>
            <person name="Spatafora J."/>
            <person name="Veneault-Fourrey C."/>
            <person name="Henrissat B."/>
            <person name="Grigoriev I."/>
            <person name="Martin F."/>
            <person name="Perotto S."/>
        </authorList>
    </citation>
    <scope>NUCLEOTIDE SEQUENCE [LARGE SCALE GENOMIC DNA]</scope>
    <source>
        <strain evidence="2 3">UAMH 7357</strain>
    </source>
</reference>
<dbReference type="Proteomes" id="UP000235672">
    <property type="component" value="Unassembled WGS sequence"/>
</dbReference>
<proteinExistence type="predicted"/>
<evidence type="ECO:0000313" key="2">
    <source>
        <dbReference type="EMBL" id="PMD18862.1"/>
    </source>
</evidence>
<dbReference type="OrthoDB" id="5596743at2759"/>
<gene>
    <name evidence="2" type="ORF">NA56DRAFT_751193</name>
</gene>
<keyword evidence="3" id="KW-1185">Reference proteome</keyword>
<protein>
    <submittedName>
        <fullName evidence="2">Uncharacterized protein</fullName>
    </submittedName>
</protein>
<evidence type="ECO:0000313" key="3">
    <source>
        <dbReference type="Proteomes" id="UP000235672"/>
    </source>
</evidence>
<dbReference type="STRING" id="1745343.A0A2J6PXU7"/>
<keyword evidence="1" id="KW-0732">Signal</keyword>
<accession>A0A2J6PXU7</accession>
<feature type="signal peptide" evidence="1">
    <location>
        <begin position="1"/>
        <end position="18"/>
    </location>
</feature>
<dbReference type="EMBL" id="KZ613492">
    <property type="protein sequence ID" value="PMD18862.1"/>
    <property type="molecule type" value="Genomic_DNA"/>
</dbReference>
<feature type="chain" id="PRO_5014337158" evidence="1">
    <location>
        <begin position="19"/>
        <end position="389"/>
    </location>
</feature>
<name>A0A2J6PXU7_9HELO</name>
<dbReference type="AlphaFoldDB" id="A0A2J6PXU7"/>
<sequence length="389" mass="39765">MRTQVVFAALCGSALGLARPPVFSETINPTCPHDNCLRAVIASAAFPSPSSAAVDCSSFFLKTITPATVTNTVYASATATEAAVTLTSTNLFSTTLIETAAATTTLFSTDTFGVTTTSTTYVTLAPVVSPVPRDLEIVARQVTATPSLVPKYASACSGTVRYSSACSCIGVTPRFTTVAAPTTVVTVTNTISTTPTTTAQVSTTSTIDVTTTSVATSVSYASTTTTDVIVSTVTCSAIPTSFWLVAQGAGVDGQFVATTGTQNEIIDTSSFSTNIGKATQFFISGGNLWQNIYEANTDNTNIGTIFFDIPGSYGDVVYLTCSTAADLAGPLTCSGYNGNSIFQLCPDGITCAGSVEEPCGGVSLGNVVDPRCQAISFTAVPACNPVVGG</sequence>
<evidence type="ECO:0000256" key="1">
    <source>
        <dbReference type="SAM" id="SignalP"/>
    </source>
</evidence>
<organism evidence="2 3">
    <name type="scientific">Hyaloscypha hepaticicola</name>
    <dbReference type="NCBI Taxonomy" id="2082293"/>
    <lineage>
        <taxon>Eukaryota</taxon>
        <taxon>Fungi</taxon>
        <taxon>Dikarya</taxon>
        <taxon>Ascomycota</taxon>
        <taxon>Pezizomycotina</taxon>
        <taxon>Leotiomycetes</taxon>
        <taxon>Helotiales</taxon>
        <taxon>Hyaloscyphaceae</taxon>
        <taxon>Hyaloscypha</taxon>
    </lineage>
</organism>